<proteinExistence type="predicted"/>
<protein>
    <submittedName>
        <fullName evidence="1">Uncharacterized protein</fullName>
    </submittedName>
</protein>
<dbReference type="EMBL" id="LAZR01000536">
    <property type="protein sequence ID" value="KKN65047.1"/>
    <property type="molecule type" value="Genomic_DNA"/>
</dbReference>
<sequence length="516" mass="58449">MNTTTDKADFDFNLILDGTHNPTVNYTFSLPEGFSSPPPGTISQSLNENVEYHISANNQFEYVGIYYFEMNITMEDELIYTESIPFRIPVVEGLTITQLSIIFEEDEFNGNYTATFDFMDDNLGGNPTGWTTSEIGESSVQVISSLGEHEHVVSIYDAYESHTAWIKDTFSTQTEGTIELWFRTSDISQPISIELAGTGGGLKLYFKDSKLQYYDTAYHDIDISIASNTWYHIAFEFYVSSGGDGTDDWHLRINGKLTTLDGYEYYNNPTNIFQILVKSSSASADYYSYVDAVGYSWDSDYVIGDNMYKTETNTDTYGSSTQLEIGDTLFIEYKTNSKAEVVLNFLNNDVIQATYTVIPRGNVYQGIQSQTIIIDETFLFDEIGFSSHEYNWFEVNHISIIDATNIISQEFNPLNFTNNGNIPEFVSFDIFGVPFENIDQTLYPGEFFGETQVAVILPNSNRISEFNITLPEESISNLFLRGITYSRSGTNEIYNLYIDNLEIDGIHIVSPENMNI</sequence>
<dbReference type="InterPro" id="IPR013320">
    <property type="entry name" value="ConA-like_dom_sf"/>
</dbReference>
<dbReference type="SUPFAM" id="SSF49899">
    <property type="entry name" value="Concanavalin A-like lectins/glucanases"/>
    <property type="match status" value="1"/>
</dbReference>
<dbReference type="AlphaFoldDB" id="A0A0F9SRB6"/>
<reference evidence="1" key="1">
    <citation type="journal article" date="2015" name="Nature">
        <title>Complex archaea that bridge the gap between prokaryotes and eukaryotes.</title>
        <authorList>
            <person name="Spang A."/>
            <person name="Saw J.H."/>
            <person name="Jorgensen S.L."/>
            <person name="Zaremba-Niedzwiedzka K."/>
            <person name="Martijn J."/>
            <person name="Lind A.E."/>
            <person name="van Eijk R."/>
            <person name="Schleper C."/>
            <person name="Guy L."/>
            <person name="Ettema T.J."/>
        </authorList>
    </citation>
    <scope>NUCLEOTIDE SEQUENCE</scope>
</reference>
<dbReference type="Gene3D" id="2.60.120.200">
    <property type="match status" value="1"/>
</dbReference>
<gene>
    <name evidence="1" type="ORF">LCGC14_0485460</name>
</gene>
<comment type="caution">
    <text evidence="1">The sequence shown here is derived from an EMBL/GenBank/DDBJ whole genome shotgun (WGS) entry which is preliminary data.</text>
</comment>
<evidence type="ECO:0000313" key="1">
    <source>
        <dbReference type="EMBL" id="KKN65047.1"/>
    </source>
</evidence>
<name>A0A0F9SRB6_9ZZZZ</name>
<accession>A0A0F9SRB6</accession>
<organism evidence="1">
    <name type="scientific">marine sediment metagenome</name>
    <dbReference type="NCBI Taxonomy" id="412755"/>
    <lineage>
        <taxon>unclassified sequences</taxon>
        <taxon>metagenomes</taxon>
        <taxon>ecological metagenomes</taxon>
    </lineage>
</organism>